<keyword evidence="1" id="KW-1133">Transmembrane helix</keyword>
<dbReference type="RefSeq" id="WP_010403064.1">
    <property type="nucleotide sequence ID" value="NZ_JAWXXV010000001.1"/>
</dbReference>
<dbReference type="PANTHER" id="PTHR37314:SF4">
    <property type="entry name" value="UPF0700 TRANSMEMBRANE PROTEIN YOAK"/>
    <property type="match status" value="1"/>
</dbReference>
<name>A0ABU4PKK8_9SPHN</name>
<accession>A0ABU4PKK8</accession>
<feature type="transmembrane region" description="Helical" evidence="1">
    <location>
        <begin position="88"/>
        <end position="112"/>
    </location>
</feature>
<feature type="transmembrane region" description="Helical" evidence="1">
    <location>
        <begin position="12"/>
        <end position="35"/>
    </location>
</feature>
<evidence type="ECO:0000313" key="2">
    <source>
        <dbReference type="EMBL" id="MDX5984631.1"/>
    </source>
</evidence>
<dbReference type="EMBL" id="JAWXXV010000001">
    <property type="protein sequence ID" value="MDX5984631.1"/>
    <property type="molecule type" value="Genomic_DNA"/>
</dbReference>
<sequence length="222" mass="23099">MIRYDARQRSFAVCLSALAGFVDAIGFIATGGFFVSFMSGNSTRLAVGVAQHHAAALLALQLIATFVGGVVIGSMIGRIAGRYRHPLILAWMAVLLALAGTAGESGAVWAAASLMALAMGAENTVFEEDGEVRLGLTYMTGTLVKLGQRLALALQGGPRWAWLPHFYLWIGLVGGAITGAATFPLLGFGGLWIASAVLVALAVFTIFRGEVLFGVATAKDPA</sequence>
<comment type="caution">
    <text evidence="2">The sequence shown here is derived from an EMBL/GenBank/DDBJ whole genome shotgun (WGS) entry which is preliminary data.</text>
</comment>
<gene>
    <name evidence="2" type="ORF">SIL82_10180</name>
</gene>
<protein>
    <submittedName>
        <fullName evidence="2">YoaK family protein</fullName>
    </submittedName>
</protein>
<proteinExistence type="predicted"/>
<evidence type="ECO:0000313" key="3">
    <source>
        <dbReference type="Proteomes" id="UP001279660"/>
    </source>
</evidence>
<keyword evidence="3" id="KW-1185">Reference proteome</keyword>
<dbReference type="Proteomes" id="UP001279660">
    <property type="component" value="Unassembled WGS sequence"/>
</dbReference>
<reference evidence="2 3" key="1">
    <citation type="submission" date="2023-11" db="EMBL/GenBank/DDBJ databases">
        <title>MicrobeMod: A computational toolkit for identifying prokaryotic methylation and restriction-modification with nanopore sequencing.</title>
        <authorList>
            <person name="Crits-Christoph A."/>
            <person name="Kang S.C."/>
            <person name="Lee H."/>
            <person name="Ostrov N."/>
        </authorList>
    </citation>
    <scope>NUCLEOTIDE SEQUENCE [LARGE SCALE GENOMIC DNA]</scope>
    <source>
        <strain evidence="2 3">ATCC 14820</strain>
    </source>
</reference>
<evidence type="ECO:0000256" key="1">
    <source>
        <dbReference type="SAM" id="Phobius"/>
    </source>
</evidence>
<dbReference type="Pfam" id="PF06912">
    <property type="entry name" value="DUF1275"/>
    <property type="match status" value="1"/>
</dbReference>
<dbReference type="PANTHER" id="PTHR37314">
    <property type="entry name" value="SLR0142 PROTEIN"/>
    <property type="match status" value="1"/>
</dbReference>
<keyword evidence="1" id="KW-0812">Transmembrane</keyword>
<feature type="transmembrane region" description="Helical" evidence="1">
    <location>
        <begin position="192"/>
        <end position="216"/>
    </location>
</feature>
<feature type="transmembrane region" description="Helical" evidence="1">
    <location>
        <begin position="55"/>
        <end position="76"/>
    </location>
</feature>
<feature type="transmembrane region" description="Helical" evidence="1">
    <location>
        <begin position="166"/>
        <end position="186"/>
    </location>
</feature>
<dbReference type="InterPro" id="IPR010699">
    <property type="entry name" value="DUF1275"/>
</dbReference>
<keyword evidence="1" id="KW-0472">Membrane</keyword>
<organism evidence="2 3">
    <name type="scientific">Sphingomonas echinoides</name>
    <dbReference type="NCBI Taxonomy" id="59803"/>
    <lineage>
        <taxon>Bacteria</taxon>
        <taxon>Pseudomonadati</taxon>
        <taxon>Pseudomonadota</taxon>
        <taxon>Alphaproteobacteria</taxon>
        <taxon>Sphingomonadales</taxon>
        <taxon>Sphingomonadaceae</taxon>
        <taxon>Sphingomonas</taxon>
    </lineage>
</organism>